<gene>
    <name evidence="2" type="ORF">KK062_20225</name>
</gene>
<proteinExistence type="predicted"/>
<feature type="transmembrane region" description="Helical" evidence="1">
    <location>
        <begin position="161"/>
        <end position="184"/>
    </location>
</feature>
<dbReference type="RefSeq" id="WP_254086157.1">
    <property type="nucleotide sequence ID" value="NZ_JAHESE010000024.1"/>
</dbReference>
<keyword evidence="1" id="KW-0472">Membrane</keyword>
<evidence type="ECO:0000313" key="2">
    <source>
        <dbReference type="EMBL" id="MBT1710582.1"/>
    </source>
</evidence>
<comment type="caution">
    <text evidence="2">The sequence shown here is derived from an EMBL/GenBank/DDBJ whole genome shotgun (WGS) entry which is preliminary data.</text>
</comment>
<keyword evidence="1" id="KW-0812">Transmembrane</keyword>
<evidence type="ECO:0000256" key="1">
    <source>
        <dbReference type="SAM" id="Phobius"/>
    </source>
</evidence>
<keyword evidence="3" id="KW-1185">Reference proteome</keyword>
<name>A0AAP2E2N9_9BACT</name>
<sequence>MEELDELKSIWRHNDASFQPKDEAEIARMLRGNSRSIVDKLKRSVWFELIVTLTTGIVLLSYALTLSSGALKWTSVSILAVFMVYTIYYIKKITILNRFNPATENLRETLERLIDNLSSYLKVYKSSYTILYPIYFGLGLLFGALDRGMDKFIELLVQPRTLVYLAILAGVFFFCSTWLANWYLKKLYGNHLEKLKGLLHDLQEK</sequence>
<dbReference type="EMBL" id="JAHESE010000024">
    <property type="protein sequence ID" value="MBT1710582.1"/>
    <property type="molecule type" value="Genomic_DNA"/>
</dbReference>
<organism evidence="2 3">
    <name type="scientific">Dawidia cretensis</name>
    <dbReference type="NCBI Taxonomy" id="2782350"/>
    <lineage>
        <taxon>Bacteria</taxon>
        <taxon>Pseudomonadati</taxon>
        <taxon>Bacteroidota</taxon>
        <taxon>Cytophagia</taxon>
        <taxon>Cytophagales</taxon>
        <taxon>Chryseotaleaceae</taxon>
        <taxon>Dawidia</taxon>
    </lineage>
</organism>
<feature type="transmembrane region" description="Helical" evidence="1">
    <location>
        <begin position="130"/>
        <end position="149"/>
    </location>
</feature>
<feature type="transmembrane region" description="Helical" evidence="1">
    <location>
        <begin position="45"/>
        <end position="64"/>
    </location>
</feature>
<protein>
    <submittedName>
        <fullName evidence="2">Uncharacterized protein</fullName>
    </submittedName>
</protein>
<dbReference type="AlphaFoldDB" id="A0AAP2E2N9"/>
<accession>A0AAP2E2N9</accession>
<reference evidence="2 3" key="1">
    <citation type="submission" date="2021-05" db="EMBL/GenBank/DDBJ databases">
        <title>A Polyphasic approach of four new species of the genus Ohtaekwangia: Ohtaekwangia histidinii sp. nov., Ohtaekwangia cretensis sp. nov., Ohtaekwangia indiensis sp. nov., Ohtaekwangia reichenbachii sp. nov. from diverse environment.</title>
        <authorList>
            <person name="Octaviana S."/>
        </authorList>
    </citation>
    <scope>NUCLEOTIDE SEQUENCE [LARGE SCALE GENOMIC DNA]</scope>
    <source>
        <strain evidence="2 3">PWU5</strain>
    </source>
</reference>
<dbReference type="Proteomes" id="UP001319080">
    <property type="component" value="Unassembled WGS sequence"/>
</dbReference>
<feature type="transmembrane region" description="Helical" evidence="1">
    <location>
        <begin position="70"/>
        <end position="90"/>
    </location>
</feature>
<evidence type="ECO:0000313" key="3">
    <source>
        <dbReference type="Proteomes" id="UP001319080"/>
    </source>
</evidence>
<keyword evidence="1" id="KW-1133">Transmembrane helix</keyword>